<dbReference type="InterPro" id="IPR019775">
    <property type="entry name" value="WD40_repeat_CS"/>
</dbReference>
<protein>
    <submittedName>
        <fullName evidence="4">Uncharacterized protein</fullName>
    </submittedName>
</protein>
<name>X6M3L7_RETFI</name>
<keyword evidence="5" id="KW-1185">Reference proteome</keyword>
<dbReference type="SUPFAM" id="SSF50978">
    <property type="entry name" value="WD40 repeat-like"/>
    <property type="match status" value="1"/>
</dbReference>
<dbReference type="AlphaFoldDB" id="X6M3L7"/>
<reference evidence="4 5" key="1">
    <citation type="journal article" date="2013" name="Curr. Biol.">
        <title>The Genome of the Foraminiferan Reticulomyxa filosa.</title>
        <authorList>
            <person name="Glockner G."/>
            <person name="Hulsmann N."/>
            <person name="Schleicher M."/>
            <person name="Noegel A.A."/>
            <person name="Eichinger L."/>
            <person name="Gallinger C."/>
            <person name="Pawlowski J."/>
            <person name="Sierra R."/>
            <person name="Euteneuer U."/>
            <person name="Pillet L."/>
            <person name="Moustafa A."/>
            <person name="Platzer M."/>
            <person name="Groth M."/>
            <person name="Szafranski K."/>
            <person name="Schliwa M."/>
        </authorList>
    </citation>
    <scope>NUCLEOTIDE SEQUENCE [LARGE SCALE GENOMIC DNA]</scope>
</reference>
<feature type="repeat" description="WD" evidence="3">
    <location>
        <begin position="155"/>
        <end position="198"/>
    </location>
</feature>
<dbReference type="GO" id="GO:1990234">
    <property type="term" value="C:transferase complex"/>
    <property type="evidence" value="ECO:0007669"/>
    <property type="project" value="UniProtKB-ARBA"/>
</dbReference>
<dbReference type="InterPro" id="IPR015943">
    <property type="entry name" value="WD40/YVTN_repeat-like_dom_sf"/>
</dbReference>
<dbReference type="PANTHER" id="PTHR22847">
    <property type="entry name" value="WD40 REPEAT PROTEIN"/>
    <property type="match status" value="1"/>
</dbReference>
<evidence type="ECO:0000256" key="1">
    <source>
        <dbReference type="ARBA" id="ARBA00022574"/>
    </source>
</evidence>
<evidence type="ECO:0000256" key="3">
    <source>
        <dbReference type="PROSITE-ProRule" id="PRU00221"/>
    </source>
</evidence>
<dbReference type="PANTHER" id="PTHR22847:SF637">
    <property type="entry name" value="WD REPEAT DOMAIN 5B"/>
    <property type="match status" value="1"/>
</dbReference>
<keyword evidence="2" id="KW-0677">Repeat</keyword>
<comment type="caution">
    <text evidence="4">The sequence shown here is derived from an EMBL/GenBank/DDBJ whole genome shotgun (WGS) entry which is preliminary data.</text>
</comment>
<dbReference type="PROSITE" id="PS00678">
    <property type="entry name" value="WD_REPEATS_1"/>
    <property type="match status" value="1"/>
</dbReference>
<feature type="non-terminal residue" evidence="4">
    <location>
        <position position="205"/>
    </location>
</feature>
<sequence length="205" mass="24577">MHSNYPFPIILSKLEINTKKNLVKQNLFLLVKKQNTKKLEIISFNKTQSFACKYVLIKHCYNKLKKIVLLFVKESFIIFTSSKIISKKKKMERRYFSLVMRSKEEEIQVIIHHWIRTLNIKLGWIKDFDKFIVNYVYTIFMFDIFRSSSKLINTFTGHTNYVWSIDYSTFDDYQFICSGSEDNTVRVWDVDNNKQIQLFNGHSNH</sequence>
<dbReference type="SMART" id="SM00320">
    <property type="entry name" value="WD40"/>
    <property type="match status" value="1"/>
</dbReference>
<dbReference type="Gene3D" id="2.130.10.10">
    <property type="entry name" value="YVTN repeat-like/Quinoprotein amine dehydrogenase"/>
    <property type="match status" value="1"/>
</dbReference>
<accession>X6M3L7</accession>
<dbReference type="Proteomes" id="UP000023152">
    <property type="component" value="Unassembled WGS sequence"/>
</dbReference>
<dbReference type="PROSITE" id="PS50082">
    <property type="entry name" value="WD_REPEATS_2"/>
    <property type="match status" value="1"/>
</dbReference>
<proteinExistence type="predicted"/>
<evidence type="ECO:0000313" key="5">
    <source>
        <dbReference type="Proteomes" id="UP000023152"/>
    </source>
</evidence>
<dbReference type="Pfam" id="PF00400">
    <property type="entry name" value="WD40"/>
    <property type="match status" value="1"/>
</dbReference>
<dbReference type="PROSITE" id="PS50294">
    <property type="entry name" value="WD_REPEATS_REGION"/>
    <property type="match status" value="1"/>
</dbReference>
<gene>
    <name evidence="4" type="ORF">RFI_29328</name>
</gene>
<evidence type="ECO:0000313" key="4">
    <source>
        <dbReference type="EMBL" id="ETO08062.1"/>
    </source>
</evidence>
<dbReference type="InterPro" id="IPR036322">
    <property type="entry name" value="WD40_repeat_dom_sf"/>
</dbReference>
<dbReference type="EMBL" id="ASPP01025391">
    <property type="protein sequence ID" value="ETO08062.1"/>
    <property type="molecule type" value="Genomic_DNA"/>
</dbReference>
<dbReference type="InterPro" id="IPR001680">
    <property type="entry name" value="WD40_rpt"/>
</dbReference>
<evidence type="ECO:0000256" key="2">
    <source>
        <dbReference type="ARBA" id="ARBA00022737"/>
    </source>
</evidence>
<keyword evidence="1 3" id="KW-0853">WD repeat</keyword>
<organism evidence="4 5">
    <name type="scientific">Reticulomyxa filosa</name>
    <dbReference type="NCBI Taxonomy" id="46433"/>
    <lineage>
        <taxon>Eukaryota</taxon>
        <taxon>Sar</taxon>
        <taxon>Rhizaria</taxon>
        <taxon>Retaria</taxon>
        <taxon>Foraminifera</taxon>
        <taxon>Monothalamids</taxon>
        <taxon>Reticulomyxidae</taxon>
        <taxon>Reticulomyxa</taxon>
    </lineage>
</organism>